<accession>A0ABP7HZP2</accession>
<dbReference type="PANTHER" id="PTHR30627">
    <property type="entry name" value="PEPTIDOGLYCAN D,D-TRANSPEPTIDASE"/>
    <property type="match status" value="1"/>
</dbReference>
<evidence type="ECO:0000313" key="17">
    <source>
        <dbReference type="EMBL" id="GAA3807639.1"/>
    </source>
</evidence>
<evidence type="ECO:0000256" key="9">
    <source>
        <dbReference type="ARBA" id="ARBA00022960"/>
    </source>
</evidence>
<dbReference type="InterPro" id="IPR050515">
    <property type="entry name" value="Beta-lactam/transpept"/>
</dbReference>
<feature type="domain" description="Penicillin-binding protein transpeptidase" evidence="15">
    <location>
        <begin position="302"/>
        <end position="663"/>
    </location>
</feature>
<protein>
    <submittedName>
        <fullName evidence="17">Penicillin-binding protein 2</fullName>
    </submittedName>
</protein>
<dbReference type="InterPro" id="IPR001460">
    <property type="entry name" value="PCN-bd_Tpept"/>
</dbReference>
<dbReference type="Pfam" id="PF03717">
    <property type="entry name" value="PBP_dimer"/>
    <property type="match status" value="1"/>
</dbReference>
<evidence type="ECO:0000256" key="13">
    <source>
        <dbReference type="ARBA" id="ARBA00023316"/>
    </source>
</evidence>
<dbReference type="SUPFAM" id="SSF56601">
    <property type="entry name" value="beta-lactamase/transpeptidase-like"/>
    <property type="match status" value="1"/>
</dbReference>
<keyword evidence="10" id="KW-0573">Peptidoglycan synthesis</keyword>
<keyword evidence="6" id="KW-0645">Protease</keyword>
<gene>
    <name evidence="17" type="primary">mrdA</name>
    <name evidence="17" type="ORF">GCM10022242_08250</name>
</gene>
<dbReference type="Gene3D" id="3.40.710.10">
    <property type="entry name" value="DD-peptidase/beta-lactamase superfamily"/>
    <property type="match status" value="1"/>
</dbReference>
<evidence type="ECO:0000256" key="2">
    <source>
        <dbReference type="ARBA" id="ARBA00004236"/>
    </source>
</evidence>
<comment type="subcellular location">
    <subcellularLocation>
        <location evidence="2">Cell membrane</location>
    </subcellularLocation>
    <subcellularLocation>
        <location evidence="1">Membrane</location>
        <topology evidence="1">Single-pass membrane protein</topology>
    </subcellularLocation>
</comment>
<dbReference type="InterPro" id="IPR017790">
    <property type="entry name" value="Penicillin-binding_protein_2"/>
</dbReference>
<evidence type="ECO:0000256" key="7">
    <source>
        <dbReference type="ARBA" id="ARBA00022692"/>
    </source>
</evidence>
<dbReference type="EMBL" id="BAABAH010000002">
    <property type="protein sequence ID" value="GAA3807639.1"/>
    <property type="molecule type" value="Genomic_DNA"/>
</dbReference>
<keyword evidence="7" id="KW-0812">Transmembrane</keyword>
<keyword evidence="18" id="KW-1185">Reference proteome</keyword>
<comment type="caution">
    <text evidence="17">The sequence shown here is derived from an EMBL/GenBank/DDBJ whole genome shotgun (WGS) entry which is preliminary data.</text>
</comment>
<sequence length="711" mass="76778">MSPSSERPRDRRGRLRLVVIQALVFSLLGTLGARLYYLQVMSGAEYQGQAAAQSVREIVVQPQRGLIVDDEGRPLVSNRLTWVVSIDTTLLGRMDESDRRALLRRTGRVIGEKPRAIARKLVLCGSDGAVAGRCWNGSPYQPVPVATDVAQDAALRIKEQGEDFPGVIAEEQTVRDYPRPFGINAAHLLGYLSPVTKDELDAAEADGDTTINGASVVGRAGVEKEYDAFLRGQPGYKRVAVDSGGRVLGDVSDVAAQPGDTLVTSIDAKVQSVVEKQLHQMITTARATYDPVTHRNFAADAGAAVVLDADTGRVVAMASEPTYDPSVWSGGITQQQLNRLYSAKAGTPLLSRAFQGQFAPGSTWKPFMTAGAFQNGYGPDSMLSCPPAIQIGNRLFHNFESESFGPITFAKAIEVSCNTFFFQVGMHYWLQYGSDPTNTDAKDPLVEEAEQFGFGKPTGVDLPGESSGRIADRKWKLAYWKSMKDYYCGIAHHPQDGKTSDFVYKFAGEFCTEGYMYREYDAANFAIGQGDTVVTPLQLARGYAALANGGTLYEPRVGKAIVSPDGKVIRRIHPKVQAHVTLPAAVKAYIDGATLGVSREGTMAWKMGGFPLDQVQVHAKTGSAEVYGKQATSWVASYTKDYVVVMMVSQGGCGSCTSGPGVRKIWESLYGINGESVNPDRSVIPGVTPPDGLPVFGKDGSVLPPVREEED</sequence>
<keyword evidence="8" id="KW-0378">Hydrolase</keyword>
<keyword evidence="13" id="KW-0961">Cell wall biogenesis/degradation</keyword>
<feature type="region of interest" description="Disordered" evidence="14">
    <location>
        <begin position="686"/>
        <end position="711"/>
    </location>
</feature>
<evidence type="ECO:0000313" key="18">
    <source>
        <dbReference type="Proteomes" id="UP001501821"/>
    </source>
</evidence>
<keyword evidence="9" id="KW-0133">Cell shape</keyword>
<dbReference type="RefSeq" id="WP_344772576.1">
    <property type="nucleotide sequence ID" value="NZ_BAABAH010000002.1"/>
</dbReference>
<keyword evidence="5" id="KW-0997">Cell inner membrane</keyword>
<dbReference type="Proteomes" id="UP001501821">
    <property type="component" value="Unassembled WGS sequence"/>
</dbReference>
<evidence type="ECO:0000259" key="16">
    <source>
        <dbReference type="Pfam" id="PF03717"/>
    </source>
</evidence>
<dbReference type="InterPro" id="IPR036138">
    <property type="entry name" value="PBP_dimer_sf"/>
</dbReference>
<evidence type="ECO:0000259" key="15">
    <source>
        <dbReference type="Pfam" id="PF00905"/>
    </source>
</evidence>
<keyword evidence="4" id="KW-1003">Cell membrane</keyword>
<dbReference type="Pfam" id="PF00905">
    <property type="entry name" value="Transpeptidase"/>
    <property type="match status" value="1"/>
</dbReference>
<evidence type="ECO:0000256" key="12">
    <source>
        <dbReference type="ARBA" id="ARBA00023136"/>
    </source>
</evidence>
<keyword evidence="12" id="KW-0472">Membrane</keyword>
<dbReference type="Gene3D" id="3.90.1310.10">
    <property type="entry name" value="Penicillin-binding protein 2a (Domain 2)"/>
    <property type="match status" value="1"/>
</dbReference>
<reference evidence="18" key="1">
    <citation type="journal article" date="2019" name="Int. J. Syst. Evol. Microbiol.">
        <title>The Global Catalogue of Microorganisms (GCM) 10K type strain sequencing project: providing services to taxonomists for standard genome sequencing and annotation.</title>
        <authorList>
            <consortium name="The Broad Institute Genomics Platform"/>
            <consortium name="The Broad Institute Genome Sequencing Center for Infectious Disease"/>
            <person name="Wu L."/>
            <person name="Ma J."/>
        </authorList>
    </citation>
    <scope>NUCLEOTIDE SEQUENCE [LARGE SCALE GENOMIC DNA]</scope>
    <source>
        <strain evidence="18">JCM 16953</strain>
    </source>
</reference>
<dbReference type="InterPro" id="IPR012338">
    <property type="entry name" value="Beta-lactam/transpept-like"/>
</dbReference>
<dbReference type="PANTHER" id="PTHR30627:SF2">
    <property type="entry name" value="PEPTIDOGLYCAN D,D-TRANSPEPTIDASE MRDA"/>
    <property type="match status" value="1"/>
</dbReference>
<name>A0ABP7HZP2_9ACTN</name>
<evidence type="ECO:0000256" key="10">
    <source>
        <dbReference type="ARBA" id="ARBA00022984"/>
    </source>
</evidence>
<dbReference type="SUPFAM" id="SSF56519">
    <property type="entry name" value="Penicillin binding protein dimerisation domain"/>
    <property type="match status" value="1"/>
</dbReference>
<comment type="similarity">
    <text evidence="3">Belongs to the transpeptidase family.</text>
</comment>
<evidence type="ECO:0000256" key="11">
    <source>
        <dbReference type="ARBA" id="ARBA00022989"/>
    </source>
</evidence>
<evidence type="ECO:0000256" key="6">
    <source>
        <dbReference type="ARBA" id="ARBA00022670"/>
    </source>
</evidence>
<dbReference type="InterPro" id="IPR005311">
    <property type="entry name" value="PBP_dimer"/>
</dbReference>
<organism evidence="17 18">
    <name type="scientific">Nocardioides panacisoli</name>
    <dbReference type="NCBI Taxonomy" id="627624"/>
    <lineage>
        <taxon>Bacteria</taxon>
        <taxon>Bacillati</taxon>
        <taxon>Actinomycetota</taxon>
        <taxon>Actinomycetes</taxon>
        <taxon>Propionibacteriales</taxon>
        <taxon>Nocardioidaceae</taxon>
        <taxon>Nocardioides</taxon>
    </lineage>
</organism>
<evidence type="ECO:0000256" key="14">
    <source>
        <dbReference type="SAM" id="MobiDB-lite"/>
    </source>
</evidence>
<evidence type="ECO:0000256" key="3">
    <source>
        <dbReference type="ARBA" id="ARBA00007171"/>
    </source>
</evidence>
<evidence type="ECO:0000256" key="1">
    <source>
        <dbReference type="ARBA" id="ARBA00004167"/>
    </source>
</evidence>
<feature type="domain" description="Penicillin-binding protein dimerisation" evidence="16">
    <location>
        <begin position="60"/>
        <end position="249"/>
    </location>
</feature>
<evidence type="ECO:0000256" key="8">
    <source>
        <dbReference type="ARBA" id="ARBA00022801"/>
    </source>
</evidence>
<evidence type="ECO:0000256" key="4">
    <source>
        <dbReference type="ARBA" id="ARBA00022475"/>
    </source>
</evidence>
<keyword evidence="11" id="KW-1133">Transmembrane helix</keyword>
<dbReference type="NCBIfam" id="TIGR03423">
    <property type="entry name" value="pbp2_mrdA"/>
    <property type="match status" value="1"/>
</dbReference>
<proteinExistence type="inferred from homology"/>
<evidence type="ECO:0000256" key="5">
    <source>
        <dbReference type="ARBA" id="ARBA00022519"/>
    </source>
</evidence>